<protein>
    <submittedName>
        <fullName evidence="9">NADH dehydrogenase, FAD-containing subunit</fullName>
    </submittedName>
</protein>
<dbReference type="OrthoDB" id="9784880at2"/>
<name>A0A1G9AK50_9ACTN</name>
<keyword evidence="4" id="KW-0274">FAD</keyword>
<dbReference type="EMBL" id="FNFF01000006">
    <property type="protein sequence ID" value="SDK27729.1"/>
    <property type="molecule type" value="Genomic_DNA"/>
</dbReference>
<dbReference type="InterPro" id="IPR036188">
    <property type="entry name" value="FAD/NAD-bd_sf"/>
</dbReference>
<keyword evidence="10" id="KW-1185">Reference proteome</keyword>
<evidence type="ECO:0000256" key="4">
    <source>
        <dbReference type="ARBA" id="ARBA00022827"/>
    </source>
</evidence>
<dbReference type="RefSeq" id="WP_093610976.1">
    <property type="nucleotide sequence ID" value="NZ_FNFF01000006.1"/>
</dbReference>
<evidence type="ECO:0000259" key="8">
    <source>
        <dbReference type="Pfam" id="PF07992"/>
    </source>
</evidence>
<organism evidence="9 10">
    <name type="scientific">Streptomyces indicus</name>
    <dbReference type="NCBI Taxonomy" id="417292"/>
    <lineage>
        <taxon>Bacteria</taxon>
        <taxon>Bacillati</taxon>
        <taxon>Actinomycetota</taxon>
        <taxon>Actinomycetes</taxon>
        <taxon>Kitasatosporales</taxon>
        <taxon>Streptomycetaceae</taxon>
        <taxon>Streptomyces</taxon>
    </lineage>
</organism>
<dbReference type="PRINTS" id="PR00469">
    <property type="entry name" value="PNDRDTASEII"/>
</dbReference>
<dbReference type="Pfam" id="PF07992">
    <property type="entry name" value="Pyr_redox_2"/>
    <property type="match status" value="1"/>
</dbReference>
<reference evidence="9 10" key="1">
    <citation type="submission" date="2016-10" db="EMBL/GenBank/DDBJ databases">
        <authorList>
            <person name="de Groot N.N."/>
        </authorList>
    </citation>
    <scope>NUCLEOTIDE SEQUENCE [LARGE SCALE GENOMIC DNA]</scope>
    <source>
        <strain evidence="9 10">CGMCC 4.5727</strain>
    </source>
</reference>
<feature type="transmembrane region" description="Helical" evidence="7">
    <location>
        <begin position="21"/>
        <end position="40"/>
    </location>
</feature>
<dbReference type="Gene3D" id="3.50.50.100">
    <property type="match status" value="1"/>
</dbReference>
<evidence type="ECO:0000256" key="3">
    <source>
        <dbReference type="ARBA" id="ARBA00022630"/>
    </source>
</evidence>
<keyword evidence="5" id="KW-0560">Oxidoreductase</keyword>
<dbReference type="PANTHER" id="PTHR42913">
    <property type="entry name" value="APOPTOSIS-INDUCING FACTOR 1"/>
    <property type="match status" value="1"/>
</dbReference>
<dbReference type="GO" id="GO:0019646">
    <property type="term" value="P:aerobic electron transport chain"/>
    <property type="evidence" value="ECO:0007669"/>
    <property type="project" value="TreeGrafter"/>
</dbReference>
<dbReference type="SUPFAM" id="SSF51905">
    <property type="entry name" value="FAD/NAD(P)-binding domain"/>
    <property type="match status" value="1"/>
</dbReference>
<keyword evidence="7" id="KW-1133">Transmembrane helix</keyword>
<accession>A0A1G9AK50</accession>
<evidence type="ECO:0000256" key="2">
    <source>
        <dbReference type="ARBA" id="ARBA00005272"/>
    </source>
</evidence>
<dbReference type="STRING" id="417292.SAMN05421806_10611"/>
<evidence type="ECO:0000313" key="9">
    <source>
        <dbReference type="EMBL" id="SDK27729.1"/>
    </source>
</evidence>
<keyword evidence="7" id="KW-0472">Membrane</keyword>
<evidence type="ECO:0000313" key="10">
    <source>
        <dbReference type="Proteomes" id="UP000199155"/>
    </source>
</evidence>
<dbReference type="InterPro" id="IPR023753">
    <property type="entry name" value="FAD/NAD-binding_dom"/>
</dbReference>
<keyword evidence="3" id="KW-0285">Flavoprotein</keyword>
<comment type="cofactor">
    <cofactor evidence="1">
        <name>FAD</name>
        <dbReference type="ChEBI" id="CHEBI:57692"/>
    </cofactor>
</comment>
<dbReference type="AlphaFoldDB" id="A0A1G9AK50"/>
<evidence type="ECO:0000256" key="6">
    <source>
        <dbReference type="SAM" id="MobiDB-lite"/>
    </source>
</evidence>
<feature type="domain" description="FAD/NAD(P)-binding" evidence="8">
    <location>
        <begin position="22"/>
        <end position="298"/>
    </location>
</feature>
<dbReference type="Proteomes" id="UP000199155">
    <property type="component" value="Unassembled WGS sequence"/>
</dbReference>
<dbReference type="GO" id="GO:0003955">
    <property type="term" value="F:NAD(P)H dehydrogenase (quinone) activity"/>
    <property type="evidence" value="ECO:0007669"/>
    <property type="project" value="TreeGrafter"/>
</dbReference>
<dbReference type="PANTHER" id="PTHR42913:SF3">
    <property type="entry name" value="64 KDA MITOCHONDRIAL NADH DEHYDROGENASE (EUROFUNG)"/>
    <property type="match status" value="1"/>
</dbReference>
<proteinExistence type="inferred from homology"/>
<sequence length="425" mass="44937">MKQRNGERRHSGTKDRGGARHRIVVLGAGYAGAYVAGNLARRLSPADTEITVVNAVPYFVQRMRLNQLAAGREIEAPQLAEIFAGTGIRLRIGRVTGLDPARRTVDVADAEGGAQLGYDTLVYALGSRVADHHVPGVAEHAFDVAGRPSALRLRERLDGLERRGEGGDVLVVGDGLTGIETATEIAEARSGLSVTLVARGELGARLSAGARGHLRRACERLGVTVLEHTAVEAVEAGRVTCADGTVRTADVTVWTAGFAVGPVAAEAGLDVTEEGRIVVDRTMRSLSHPDIYAVGDSVHAVADNGLALPMSCGSAGYTGRQAIEAIVGSLTGRKVAQAKLVYRYNAISLGRKDAIWQSVDGRAQARPRYAGGRKVARIKSVIEKGALWGTAHPTFGMPLRKRRLVASPTTRPEPTTEPPARQPAA</sequence>
<dbReference type="PRINTS" id="PR00368">
    <property type="entry name" value="FADPNR"/>
</dbReference>
<keyword evidence="7" id="KW-0812">Transmembrane</keyword>
<evidence type="ECO:0000256" key="5">
    <source>
        <dbReference type="ARBA" id="ARBA00023002"/>
    </source>
</evidence>
<evidence type="ECO:0000256" key="7">
    <source>
        <dbReference type="SAM" id="Phobius"/>
    </source>
</evidence>
<comment type="similarity">
    <text evidence="2">Belongs to the NADH dehydrogenase family.</text>
</comment>
<gene>
    <name evidence="9" type="ORF">SAMN05421806_10611</name>
</gene>
<feature type="region of interest" description="Disordered" evidence="6">
    <location>
        <begin position="404"/>
        <end position="425"/>
    </location>
</feature>
<feature type="compositionally biased region" description="Pro residues" evidence="6">
    <location>
        <begin position="415"/>
        <end position="425"/>
    </location>
</feature>
<dbReference type="InterPro" id="IPR051169">
    <property type="entry name" value="NADH-Q_oxidoreductase"/>
</dbReference>
<evidence type="ECO:0000256" key="1">
    <source>
        <dbReference type="ARBA" id="ARBA00001974"/>
    </source>
</evidence>